<reference evidence="3" key="1">
    <citation type="journal article" date="2019" name="Int. J. Syst. Evol. Microbiol.">
        <title>The Global Catalogue of Microorganisms (GCM) 10K type strain sequencing project: providing services to taxonomists for standard genome sequencing and annotation.</title>
        <authorList>
            <consortium name="The Broad Institute Genomics Platform"/>
            <consortium name="The Broad Institute Genome Sequencing Center for Infectious Disease"/>
            <person name="Wu L."/>
            <person name="Ma J."/>
        </authorList>
    </citation>
    <scope>NUCLEOTIDE SEQUENCE [LARGE SCALE GENOMIC DNA]</scope>
    <source>
        <strain evidence="3">JCM 18126</strain>
    </source>
</reference>
<dbReference type="SUPFAM" id="SSF51658">
    <property type="entry name" value="Xylose isomerase-like"/>
    <property type="match status" value="1"/>
</dbReference>
<protein>
    <submittedName>
        <fullName evidence="2">Sugar phosphate isomerase/epimerase</fullName>
    </submittedName>
</protein>
<feature type="domain" description="Xylose isomerase-like TIM barrel" evidence="1">
    <location>
        <begin position="19"/>
        <end position="208"/>
    </location>
</feature>
<dbReference type="Pfam" id="PF01261">
    <property type="entry name" value="AP_endonuc_2"/>
    <property type="match status" value="1"/>
</dbReference>
<evidence type="ECO:0000313" key="3">
    <source>
        <dbReference type="Proteomes" id="UP001501195"/>
    </source>
</evidence>
<sequence>MQLYTVREQLADDVSGTLKRLAEVGFTQVEPFALTDFADRLGPALQENGLSAPTTHQSFVGSSDADLAAVFATASRLGVGTVVDPFVAPERWGARSDVEEVAAQLNAAARVAADHGVRVGYHNHAHELESVLAGTTALEVLAGALDDAVALEVDTYWVAVGRQDPVALLRRLGERVVALHVKDGPVTKDNLDQVAVGRGSMPVRDIVEAAPQALRVVELDDSRGDRFQAVADSFAYLSAQGLA</sequence>
<dbReference type="InterPro" id="IPR036237">
    <property type="entry name" value="Xyl_isomerase-like_sf"/>
</dbReference>
<dbReference type="GO" id="GO:0016853">
    <property type="term" value="F:isomerase activity"/>
    <property type="evidence" value="ECO:0007669"/>
    <property type="project" value="UniProtKB-KW"/>
</dbReference>
<dbReference type="InterPro" id="IPR050312">
    <property type="entry name" value="IolE/XylAMocC-like"/>
</dbReference>
<keyword evidence="3" id="KW-1185">Reference proteome</keyword>
<dbReference type="Proteomes" id="UP001501195">
    <property type="component" value="Unassembled WGS sequence"/>
</dbReference>
<keyword evidence="2" id="KW-0413">Isomerase</keyword>
<name>A0ABP9H8V5_9ACTN</name>
<dbReference type="PANTHER" id="PTHR12110">
    <property type="entry name" value="HYDROXYPYRUVATE ISOMERASE"/>
    <property type="match status" value="1"/>
</dbReference>
<dbReference type="PANTHER" id="PTHR12110:SF41">
    <property type="entry name" value="INOSOSE DEHYDRATASE"/>
    <property type="match status" value="1"/>
</dbReference>
<evidence type="ECO:0000313" key="2">
    <source>
        <dbReference type="EMBL" id="GAA4964260.1"/>
    </source>
</evidence>
<evidence type="ECO:0000259" key="1">
    <source>
        <dbReference type="Pfam" id="PF01261"/>
    </source>
</evidence>
<dbReference type="InterPro" id="IPR013022">
    <property type="entry name" value="Xyl_isomerase-like_TIM-brl"/>
</dbReference>
<proteinExistence type="predicted"/>
<gene>
    <name evidence="2" type="ORF">GCM10023225_04260</name>
</gene>
<dbReference type="Gene3D" id="3.20.20.150">
    <property type="entry name" value="Divalent-metal-dependent TIM barrel enzymes"/>
    <property type="match status" value="1"/>
</dbReference>
<dbReference type="EMBL" id="BAABIL010000047">
    <property type="protein sequence ID" value="GAA4964260.1"/>
    <property type="molecule type" value="Genomic_DNA"/>
</dbReference>
<comment type="caution">
    <text evidence="2">The sequence shown here is derived from an EMBL/GenBank/DDBJ whole genome shotgun (WGS) entry which is preliminary data.</text>
</comment>
<organism evidence="2 3">
    <name type="scientific">Kineococcus glutinatus</name>
    <dbReference type="NCBI Taxonomy" id="1070872"/>
    <lineage>
        <taxon>Bacteria</taxon>
        <taxon>Bacillati</taxon>
        <taxon>Actinomycetota</taxon>
        <taxon>Actinomycetes</taxon>
        <taxon>Kineosporiales</taxon>
        <taxon>Kineosporiaceae</taxon>
        <taxon>Kineococcus</taxon>
    </lineage>
</organism>
<accession>A0ABP9H8V5</accession>